<accession>A0ABU6XX10</accession>
<sequence length="62" mass="7004">MANEQMLSPYQDTARQFREMEMQGIPVTMANLTIHRQREQANNGKAREMAPDSGDSEGTFVS</sequence>
<reference evidence="2 3" key="1">
    <citation type="journal article" date="2023" name="Plants (Basel)">
        <title>Bridging the Gap: Combining Genomics and Transcriptomics Approaches to Understand Stylosanthes scabra, an Orphan Legume from the Brazilian Caatinga.</title>
        <authorList>
            <person name="Ferreira-Neto J.R.C."/>
            <person name="da Silva M.D."/>
            <person name="Binneck E."/>
            <person name="de Melo N.F."/>
            <person name="da Silva R.H."/>
            <person name="de Melo A.L.T.M."/>
            <person name="Pandolfi V."/>
            <person name="Bustamante F.O."/>
            <person name="Brasileiro-Vidal A.C."/>
            <person name="Benko-Iseppon A.M."/>
        </authorList>
    </citation>
    <scope>NUCLEOTIDE SEQUENCE [LARGE SCALE GENOMIC DNA]</scope>
    <source>
        <tissue evidence="2">Leaves</tissue>
    </source>
</reference>
<proteinExistence type="predicted"/>
<feature type="region of interest" description="Disordered" evidence="1">
    <location>
        <begin position="36"/>
        <end position="62"/>
    </location>
</feature>
<evidence type="ECO:0000256" key="1">
    <source>
        <dbReference type="SAM" id="MobiDB-lite"/>
    </source>
</evidence>
<dbReference type="Proteomes" id="UP001341840">
    <property type="component" value="Unassembled WGS sequence"/>
</dbReference>
<feature type="non-terminal residue" evidence="2">
    <location>
        <position position="62"/>
    </location>
</feature>
<evidence type="ECO:0000313" key="3">
    <source>
        <dbReference type="Proteomes" id="UP001341840"/>
    </source>
</evidence>
<dbReference type="EMBL" id="JASCZI010216025">
    <property type="protein sequence ID" value="MED6202630.1"/>
    <property type="molecule type" value="Genomic_DNA"/>
</dbReference>
<gene>
    <name evidence="2" type="ORF">PIB30_107438</name>
</gene>
<name>A0ABU6XX10_9FABA</name>
<evidence type="ECO:0000313" key="2">
    <source>
        <dbReference type="EMBL" id="MED6202630.1"/>
    </source>
</evidence>
<comment type="caution">
    <text evidence="2">The sequence shown here is derived from an EMBL/GenBank/DDBJ whole genome shotgun (WGS) entry which is preliminary data.</text>
</comment>
<keyword evidence="3" id="KW-1185">Reference proteome</keyword>
<protein>
    <submittedName>
        <fullName evidence="2">Uncharacterized protein</fullName>
    </submittedName>
</protein>
<organism evidence="2 3">
    <name type="scientific">Stylosanthes scabra</name>
    <dbReference type="NCBI Taxonomy" id="79078"/>
    <lineage>
        <taxon>Eukaryota</taxon>
        <taxon>Viridiplantae</taxon>
        <taxon>Streptophyta</taxon>
        <taxon>Embryophyta</taxon>
        <taxon>Tracheophyta</taxon>
        <taxon>Spermatophyta</taxon>
        <taxon>Magnoliopsida</taxon>
        <taxon>eudicotyledons</taxon>
        <taxon>Gunneridae</taxon>
        <taxon>Pentapetalae</taxon>
        <taxon>rosids</taxon>
        <taxon>fabids</taxon>
        <taxon>Fabales</taxon>
        <taxon>Fabaceae</taxon>
        <taxon>Papilionoideae</taxon>
        <taxon>50 kb inversion clade</taxon>
        <taxon>dalbergioids sensu lato</taxon>
        <taxon>Dalbergieae</taxon>
        <taxon>Pterocarpus clade</taxon>
        <taxon>Stylosanthes</taxon>
    </lineage>
</organism>